<dbReference type="InterPro" id="IPR001714">
    <property type="entry name" value="Pept_M24_MAP"/>
</dbReference>
<dbReference type="EC" id="3.4.11.18" evidence="6"/>
<feature type="binding site" evidence="5">
    <location>
        <position position="253"/>
    </location>
    <ligand>
        <name>substrate</name>
    </ligand>
</feature>
<dbReference type="GO" id="GO:0004239">
    <property type="term" value="F:initiator methionyl aminopeptidase activity"/>
    <property type="evidence" value="ECO:0007669"/>
    <property type="project" value="UniProtKB-UniRule"/>
</dbReference>
<proteinExistence type="inferred from homology"/>
<dbReference type="Gene3D" id="3.90.230.10">
    <property type="entry name" value="Creatinase/methionine aminopeptidase superfamily"/>
    <property type="match status" value="1"/>
</dbReference>
<dbReference type="Pfam" id="PF00557">
    <property type="entry name" value="Peptidase_M24"/>
    <property type="match status" value="1"/>
</dbReference>
<evidence type="ECO:0000256" key="1">
    <source>
        <dbReference type="ARBA" id="ARBA00022438"/>
    </source>
</evidence>
<feature type="binding site" evidence="5">
    <location>
        <position position="183"/>
    </location>
    <ligand>
        <name>a divalent metal cation</name>
        <dbReference type="ChEBI" id="CHEBI:60240"/>
        <label>2</label>
        <note>catalytic</note>
    </ligand>
</feature>
<protein>
    <recommendedName>
        <fullName evidence="6">Methionine aminopeptidase</fullName>
        <ecNumber evidence="6">3.4.11.18</ecNumber>
    </recommendedName>
</protein>
<evidence type="ECO:0000256" key="3">
    <source>
        <dbReference type="ARBA" id="ARBA00022723"/>
    </source>
</evidence>
<feature type="binding site" evidence="5">
    <location>
        <position position="155"/>
    </location>
    <ligand>
        <name>substrate</name>
    </ligand>
</feature>
<dbReference type="EMBL" id="VUJU01000724">
    <property type="protein sequence ID" value="KAF0768667.1"/>
    <property type="molecule type" value="Genomic_DNA"/>
</dbReference>
<dbReference type="Proteomes" id="UP000478052">
    <property type="component" value="Unassembled WGS sequence"/>
</dbReference>
<feature type="binding site" evidence="5">
    <location>
        <position position="310"/>
    </location>
    <ligand>
        <name>a divalent metal cation</name>
        <dbReference type="ChEBI" id="CHEBI:60240"/>
        <label>1</label>
    </ligand>
</feature>
<dbReference type="GO" id="GO:0070006">
    <property type="term" value="F:metalloaminopeptidase activity"/>
    <property type="evidence" value="ECO:0007669"/>
    <property type="project" value="UniProtKB-UniRule"/>
</dbReference>
<dbReference type="OrthoDB" id="3209743at2759"/>
<feature type="binding site" evidence="5">
    <location>
        <position position="172"/>
    </location>
    <ligand>
        <name>a divalent metal cation</name>
        <dbReference type="ChEBI" id="CHEBI:60240"/>
        <label>1</label>
    </ligand>
</feature>
<accession>A0A6G0ZD47</accession>
<dbReference type="InterPro" id="IPR036005">
    <property type="entry name" value="Creatinase/aminopeptidase-like"/>
</dbReference>
<reference evidence="8 9" key="1">
    <citation type="submission" date="2019-08" db="EMBL/GenBank/DDBJ databases">
        <title>Whole genome of Aphis craccivora.</title>
        <authorList>
            <person name="Voronova N.V."/>
            <person name="Shulinski R.S."/>
            <person name="Bandarenka Y.V."/>
            <person name="Zhorov D.G."/>
            <person name="Warner D."/>
        </authorList>
    </citation>
    <scope>NUCLEOTIDE SEQUENCE [LARGE SCALE GENOMIC DNA]</scope>
    <source>
        <strain evidence="8">180601</strain>
        <tissue evidence="8">Whole Body</tissue>
    </source>
</reference>
<sequence>MNVCRTVAACGRWFVGRAPPRPRVPTRCLWTKFRANDFGVYEVVCLGNVSDPRPVPEYVTLPSYAKTGKPVDEPDHDRPPEVQNAGQIEMLRQSCKFAKFVLDSAKDRLTVGTTTDDLDRFVHDLIIDNNAYPSPLNYRWFKKSVCTSVNNVVCHGVPDDRPLVDGDLISVDVSVYLNGFHGDCAATYCVGDVDEPGRKLAKVAEECTYKGIEACGPGKSFADIGRAIELYARQHDLSVVPSITGHGIGTYFHGPPTIFHSMLHGYPGVMKPGMVFTVEPVICQGDGDVEILEDGWTIVTVDDSRGAQFEHTILITNRGYEILTV</sequence>
<feature type="domain" description="Peptidase M24" evidence="7">
    <location>
        <begin position="89"/>
        <end position="317"/>
    </location>
</feature>
<feature type="binding site" evidence="5">
    <location>
        <position position="183"/>
    </location>
    <ligand>
        <name>a divalent metal cation</name>
        <dbReference type="ChEBI" id="CHEBI:60240"/>
        <label>1</label>
    </ligand>
</feature>
<evidence type="ECO:0000313" key="9">
    <source>
        <dbReference type="Proteomes" id="UP000478052"/>
    </source>
</evidence>
<dbReference type="CDD" id="cd01086">
    <property type="entry name" value="MetAP1"/>
    <property type="match status" value="1"/>
</dbReference>
<dbReference type="GO" id="GO:0046872">
    <property type="term" value="F:metal ion binding"/>
    <property type="evidence" value="ECO:0007669"/>
    <property type="project" value="UniProtKB-UniRule"/>
</dbReference>
<feature type="binding site" evidence="5">
    <location>
        <position position="279"/>
    </location>
    <ligand>
        <name>a divalent metal cation</name>
        <dbReference type="ChEBI" id="CHEBI:60240"/>
        <label>2</label>
        <note>catalytic</note>
    </ligand>
</feature>
<dbReference type="HAMAP" id="MF_01974">
    <property type="entry name" value="MetAP_1"/>
    <property type="match status" value="1"/>
</dbReference>
<keyword evidence="9" id="KW-1185">Reference proteome</keyword>
<keyword evidence="2 5" id="KW-0645">Protease</keyword>
<name>A0A6G0ZD47_APHCR</name>
<feature type="binding site" evidence="5">
    <location>
        <position position="246"/>
    </location>
    <ligand>
        <name>a divalent metal cation</name>
        <dbReference type="ChEBI" id="CHEBI:60240"/>
        <label>2</label>
        <note>catalytic</note>
    </ligand>
</feature>
<dbReference type="NCBIfam" id="TIGR00500">
    <property type="entry name" value="met_pdase_I"/>
    <property type="match status" value="1"/>
</dbReference>
<evidence type="ECO:0000256" key="6">
    <source>
        <dbReference type="RuleBase" id="RU003653"/>
    </source>
</evidence>
<comment type="cofactor">
    <cofactor evidence="5">
        <name>Co(2+)</name>
        <dbReference type="ChEBI" id="CHEBI:48828"/>
    </cofactor>
    <cofactor evidence="5">
        <name>Zn(2+)</name>
        <dbReference type="ChEBI" id="CHEBI:29105"/>
    </cofactor>
    <cofactor evidence="5">
        <name>Mn(2+)</name>
        <dbReference type="ChEBI" id="CHEBI:29035"/>
    </cofactor>
    <cofactor evidence="5">
        <name>Fe(2+)</name>
        <dbReference type="ChEBI" id="CHEBI:29033"/>
    </cofactor>
    <text evidence="5">Binds 2 divalent metal cations per subunit. Has a high-affinity and a low affinity metal-binding site. The true nature of the physiological cofactor is under debate. The enzyme is active with cobalt, zinc, manganese or divalent iron ions. Most likely, methionine aminopeptidases function as mononuclear Fe(2+)-metalloproteases under physiological conditions, and the catalytically relevant metal-binding site has been assigned to the histidine-containing high-affinity site.</text>
</comment>
<evidence type="ECO:0000256" key="4">
    <source>
        <dbReference type="ARBA" id="ARBA00022801"/>
    </source>
</evidence>
<dbReference type="PANTHER" id="PTHR43330">
    <property type="entry name" value="METHIONINE AMINOPEPTIDASE"/>
    <property type="match status" value="1"/>
</dbReference>
<feature type="binding site" evidence="5">
    <location>
        <position position="310"/>
    </location>
    <ligand>
        <name>a divalent metal cation</name>
        <dbReference type="ChEBI" id="CHEBI:60240"/>
        <label>2</label>
        <note>catalytic</note>
    </ligand>
</feature>
<dbReference type="GO" id="GO:0006508">
    <property type="term" value="P:proteolysis"/>
    <property type="evidence" value="ECO:0007669"/>
    <property type="project" value="UniProtKB-KW"/>
</dbReference>
<dbReference type="SUPFAM" id="SSF55920">
    <property type="entry name" value="Creatinase/aminopeptidase"/>
    <property type="match status" value="1"/>
</dbReference>
<comment type="function">
    <text evidence="6">Cotranslationally removes the N-terminal methionine from nascent proteins. The N-terminal methionine is often cleaved when the second residue in the primary sequence is small and uncharged (Met-Ala-, Cys, Gly, Pro, Ser, Thr, or Val).</text>
</comment>
<evidence type="ECO:0000256" key="2">
    <source>
        <dbReference type="ARBA" id="ARBA00022670"/>
    </source>
</evidence>
<organism evidence="8 9">
    <name type="scientific">Aphis craccivora</name>
    <name type="common">Cowpea aphid</name>
    <dbReference type="NCBI Taxonomy" id="307492"/>
    <lineage>
        <taxon>Eukaryota</taxon>
        <taxon>Metazoa</taxon>
        <taxon>Ecdysozoa</taxon>
        <taxon>Arthropoda</taxon>
        <taxon>Hexapoda</taxon>
        <taxon>Insecta</taxon>
        <taxon>Pterygota</taxon>
        <taxon>Neoptera</taxon>
        <taxon>Paraneoptera</taxon>
        <taxon>Hemiptera</taxon>
        <taxon>Sternorrhyncha</taxon>
        <taxon>Aphidomorpha</taxon>
        <taxon>Aphidoidea</taxon>
        <taxon>Aphididae</taxon>
        <taxon>Aphidini</taxon>
        <taxon>Aphis</taxon>
        <taxon>Aphis</taxon>
    </lineage>
</organism>
<evidence type="ECO:0000256" key="5">
    <source>
        <dbReference type="HAMAP-Rule" id="MF_03174"/>
    </source>
</evidence>
<gene>
    <name evidence="8" type="ORF">FWK35_00014750</name>
</gene>
<keyword evidence="1 5" id="KW-0031">Aminopeptidase</keyword>
<dbReference type="PANTHER" id="PTHR43330:SF8">
    <property type="entry name" value="METHIONINE AMINOPEPTIDASE 1D, MITOCHONDRIAL"/>
    <property type="match status" value="1"/>
</dbReference>
<comment type="similarity">
    <text evidence="5">Belongs to the peptidase M24A family. Methionine aminopeptidase type 1 subfamily.</text>
</comment>
<dbReference type="PRINTS" id="PR00599">
    <property type="entry name" value="MAPEPTIDASE"/>
</dbReference>
<dbReference type="InterPro" id="IPR000994">
    <property type="entry name" value="Pept_M24"/>
</dbReference>
<keyword evidence="4 5" id="KW-0378">Hydrolase</keyword>
<comment type="catalytic activity">
    <reaction evidence="5 6">
        <text>Release of N-terminal amino acids, preferentially methionine, from peptides and arylamides.</text>
        <dbReference type="EC" id="3.4.11.18"/>
    </reaction>
</comment>
<keyword evidence="3 5" id="KW-0479">Metal-binding</keyword>
<dbReference type="InterPro" id="IPR002467">
    <property type="entry name" value="Pept_M24A_MAP1"/>
</dbReference>
<dbReference type="AlphaFoldDB" id="A0A6G0ZD47"/>
<comment type="caution">
    <text evidence="8">The sequence shown here is derived from an EMBL/GenBank/DDBJ whole genome shotgun (WGS) entry which is preliminary data.</text>
</comment>
<evidence type="ECO:0000259" key="7">
    <source>
        <dbReference type="Pfam" id="PF00557"/>
    </source>
</evidence>
<evidence type="ECO:0000313" key="8">
    <source>
        <dbReference type="EMBL" id="KAF0768667.1"/>
    </source>
</evidence>